<gene>
    <name evidence="2" type="ORF">HNY73_004182</name>
</gene>
<keyword evidence="3" id="KW-1185">Reference proteome</keyword>
<protein>
    <submittedName>
        <fullName evidence="2">Uncharacterized protein</fullName>
    </submittedName>
</protein>
<reference evidence="2" key="1">
    <citation type="journal article" date="2020" name="bioRxiv">
        <title>Chromosome-level reference genome of the European wasp spider Argiope bruennichi: a resource for studies on range expansion and evolutionary adaptation.</title>
        <authorList>
            <person name="Sheffer M.M."/>
            <person name="Hoppe A."/>
            <person name="Krehenwinkel H."/>
            <person name="Uhl G."/>
            <person name="Kuss A.W."/>
            <person name="Jensen L."/>
            <person name="Jensen C."/>
            <person name="Gillespie R.G."/>
            <person name="Hoff K.J."/>
            <person name="Prost S."/>
        </authorList>
    </citation>
    <scope>NUCLEOTIDE SEQUENCE</scope>
</reference>
<organism evidence="2 3">
    <name type="scientific">Argiope bruennichi</name>
    <name type="common">Wasp spider</name>
    <name type="synonym">Aranea bruennichi</name>
    <dbReference type="NCBI Taxonomy" id="94029"/>
    <lineage>
        <taxon>Eukaryota</taxon>
        <taxon>Metazoa</taxon>
        <taxon>Ecdysozoa</taxon>
        <taxon>Arthropoda</taxon>
        <taxon>Chelicerata</taxon>
        <taxon>Arachnida</taxon>
        <taxon>Araneae</taxon>
        <taxon>Araneomorphae</taxon>
        <taxon>Entelegynae</taxon>
        <taxon>Araneoidea</taxon>
        <taxon>Araneidae</taxon>
        <taxon>Argiope</taxon>
    </lineage>
</organism>
<evidence type="ECO:0000313" key="3">
    <source>
        <dbReference type="Proteomes" id="UP000807504"/>
    </source>
</evidence>
<name>A0A8T0FR00_ARGBR</name>
<accession>A0A8T0FR00</accession>
<comment type="caution">
    <text evidence="2">The sequence shown here is derived from an EMBL/GenBank/DDBJ whole genome shotgun (WGS) entry which is preliminary data.</text>
</comment>
<sequence length="68" mass="7710">MAGVSSRDLPAQDSVKFDHGTTSSVRLNNQKHFPPYSYFYVPSDLDRVKSKRCRKCALVKSGVYVEKN</sequence>
<reference evidence="2" key="2">
    <citation type="submission" date="2020-06" db="EMBL/GenBank/DDBJ databases">
        <authorList>
            <person name="Sheffer M."/>
        </authorList>
    </citation>
    <scope>NUCLEOTIDE SEQUENCE</scope>
</reference>
<dbReference type="Proteomes" id="UP000807504">
    <property type="component" value="Unassembled WGS sequence"/>
</dbReference>
<proteinExistence type="predicted"/>
<dbReference type="AlphaFoldDB" id="A0A8T0FR00"/>
<evidence type="ECO:0000313" key="2">
    <source>
        <dbReference type="EMBL" id="KAF8792608.1"/>
    </source>
</evidence>
<evidence type="ECO:0000256" key="1">
    <source>
        <dbReference type="SAM" id="MobiDB-lite"/>
    </source>
</evidence>
<dbReference type="EMBL" id="JABXBU010000003">
    <property type="protein sequence ID" value="KAF8792608.1"/>
    <property type="molecule type" value="Genomic_DNA"/>
</dbReference>
<feature type="region of interest" description="Disordered" evidence="1">
    <location>
        <begin position="1"/>
        <end position="28"/>
    </location>
</feature>